<protein>
    <submittedName>
        <fullName evidence="2">Uncharacterized protein</fullName>
    </submittedName>
</protein>
<feature type="region of interest" description="Disordered" evidence="1">
    <location>
        <begin position="209"/>
        <end position="274"/>
    </location>
</feature>
<proteinExistence type="predicted"/>
<evidence type="ECO:0000256" key="1">
    <source>
        <dbReference type="SAM" id="MobiDB-lite"/>
    </source>
</evidence>
<accession>A0A3N4IAM9</accession>
<feature type="region of interest" description="Disordered" evidence="1">
    <location>
        <begin position="296"/>
        <end position="374"/>
    </location>
</feature>
<feature type="compositionally biased region" description="Basic and acidic residues" evidence="1">
    <location>
        <begin position="337"/>
        <end position="348"/>
    </location>
</feature>
<dbReference type="Proteomes" id="UP000275078">
    <property type="component" value="Unassembled WGS sequence"/>
</dbReference>
<dbReference type="AlphaFoldDB" id="A0A3N4IAM9"/>
<evidence type="ECO:0000313" key="2">
    <source>
        <dbReference type="EMBL" id="RPA83132.1"/>
    </source>
</evidence>
<name>A0A3N4IAM9_ASCIM</name>
<feature type="region of interest" description="Disordered" evidence="1">
    <location>
        <begin position="139"/>
        <end position="189"/>
    </location>
</feature>
<reference evidence="2 3" key="1">
    <citation type="journal article" date="2018" name="Nat. Ecol. Evol.">
        <title>Pezizomycetes genomes reveal the molecular basis of ectomycorrhizal truffle lifestyle.</title>
        <authorList>
            <person name="Murat C."/>
            <person name="Payen T."/>
            <person name="Noel B."/>
            <person name="Kuo A."/>
            <person name="Morin E."/>
            <person name="Chen J."/>
            <person name="Kohler A."/>
            <person name="Krizsan K."/>
            <person name="Balestrini R."/>
            <person name="Da Silva C."/>
            <person name="Montanini B."/>
            <person name="Hainaut M."/>
            <person name="Levati E."/>
            <person name="Barry K.W."/>
            <person name="Belfiori B."/>
            <person name="Cichocki N."/>
            <person name="Clum A."/>
            <person name="Dockter R.B."/>
            <person name="Fauchery L."/>
            <person name="Guy J."/>
            <person name="Iotti M."/>
            <person name="Le Tacon F."/>
            <person name="Lindquist E.A."/>
            <person name="Lipzen A."/>
            <person name="Malagnac F."/>
            <person name="Mello A."/>
            <person name="Molinier V."/>
            <person name="Miyauchi S."/>
            <person name="Poulain J."/>
            <person name="Riccioni C."/>
            <person name="Rubini A."/>
            <person name="Sitrit Y."/>
            <person name="Splivallo R."/>
            <person name="Traeger S."/>
            <person name="Wang M."/>
            <person name="Zifcakova L."/>
            <person name="Wipf D."/>
            <person name="Zambonelli A."/>
            <person name="Paolocci F."/>
            <person name="Nowrousian M."/>
            <person name="Ottonello S."/>
            <person name="Baldrian P."/>
            <person name="Spatafora J.W."/>
            <person name="Henrissat B."/>
            <person name="Nagy L.G."/>
            <person name="Aury J.M."/>
            <person name="Wincker P."/>
            <person name="Grigoriev I.V."/>
            <person name="Bonfante P."/>
            <person name="Martin F.M."/>
        </authorList>
    </citation>
    <scope>NUCLEOTIDE SEQUENCE [LARGE SCALE GENOMIC DNA]</scope>
    <source>
        <strain evidence="2 3">RN42</strain>
    </source>
</reference>
<keyword evidence="3" id="KW-1185">Reference proteome</keyword>
<evidence type="ECO:0000313" key="3">
    <source>
        <dbReference type="Proteomes" id="UP000275078"/>
    </source>
</evidence>
<feature type="compositionally biased region" description="Polar residues" evidence="1">
    <location>
        <begin position="249"/>
        <end position="273"/>
    </location>
</feature>
<sequence>MELIRSAMAKRLRDELDDIVPNCIPVFPQVNKFQTKCNDFQNEIPRINNPPDSPFRPIARNCSAQPIPTQPPNIVKWRNTLEENGFAYHSSLYDPLNEHSLQTLPFSEAAFDDLLDNVPGMKDIWDGINSSISDKFGDVLEPHNRKGQPVPTDLLGPGRRVQQAQGEQMDRSHYRPAHAPQPQSYQRHVSHNPMPEVQRAEVTPKQLRRYQSGHVSKAQRRQSQVPIYRKPQVQQAHGESRDPPGFRSAQAQHAQGDQATLSGYRKQQGQQASLKERTPFGYLSAQMHQLPSSNNLPVALAQPLPTSKPLPNMRPANVRLEPPPAIKSSPSQAQPQDSRHAFRPETVKYEGSPPSEQPKTAKLPTPNEYKRPYKVPPRVPVNLCHPPLRRYEALEKEDEWRELMMREDRAHMLVVALEKELEFLREGTPAYDDKKAEYEHFFQERARLKEMIDSVRVAIMSRRREMGYRENERAINVEKAENEVQYVQGIESRAVKRVKPNSYAEVVVLDD</sequence>
<gene>
    <name evidence="2" type="ORF">BJ508DRAFT_304868</name>
</gene>
<dbReference type="EMBL" id="ML119666">
    <property type="protein sequence ID" value="RPA83132.1"/>
    <property type="molecule type" value="Genomic_DNA"/>
</dbReference>
<organism evidence="2 3">
    <name type="scientific">Ascobolus immersus RN42</name>
    <dbReference type="NCBI Taxonomy" id="1160509"/>
    <lineage>
        <taxon>Eukaryota</taxon>
        <taxon>Fungi</taxon>
        <taxon>Dikarya</taxon>
        <taxon>Ascomycota</taxon>
        <taxon>Pezizomycotina</taxon>
        <taxon>Pezizomycetes</taxon>
        <taxon>Pezizales</taxon>
        <taxon>Ascobolaceae</taxon>
        <taxon>Ascobolus</taxon>
    </lineage>
</organism>